<dbReference type="EMBL" id="NWUJ01000001">
    <property type="protein sequence ID" value="PFH38494.1"/>
    <property type="molecule type" value="Genomic_DNA"/>
</dbReference>
<accession>A0A2A9MMD6</accession>
<keyword evidence="5" id="KW-1185">Reference proteome</keyword>
<evidence type="ECO:0000256" key="3">
    <source>
        <dbReference type="SAM" id="SignalP"/>
    </source>
</evidence>
<dbReference type="OrthoDB" id="328201at2759"/>
<dbReference type="AlphaFoldDB" id="A0A2A9MMD6"/>
<sequence>MKVFLPAIAIFIFSGLSLANAEPAVSLPVLPSDTDCQGEYGPWSVCEPLEGHATHHDTDDDFKLDRGPDGEFINDCFHFQTYKILVPKSGNGRECSRKAGSKRFRYCDDCSTIPSVHKRMEAQQATDSLRTFTIIAGMFCLFAMVALTALCVRKVLKDASLRSGQVTVYAPEPPNAAVHQGYPAGVRAAHTTPAAIMTPEYHVHSAKALTPETDRNTEAGGSEYCA</sequence>
<keyword evidence="2" id="KW-0812">Transmembrane</keyword>
<evidence type="ECO:0000256" key="1">
    <source>
        <dbReference type="SAM" id="MobiDB-lite"/>
    </source>
</evidence>
<evidence type="ECO:0000313" key="5">
    <source>
        <dbReference type="Proteomes" id="UP000224006"/>
    </source>
</evidence>
<feature type="transmembrane region" description="Helical" evidence="2">
    <location>
        <begin position="132"/>
        <end position="152"/>
    </location>
</feature>
<feature type="region of interest" description="Disordered" evidence="1">
    <location>
        <begin position="207"/>
        <end position="226"/>
    </location>
</feature>
<dbReference type="KEGG" id="bbes:BESB_008360"/>
<evidence type="ECO:0000256" key="2">
    <source>
        <dbReference type="SAM" id="Phobius"/>
    </source>
</evidence>
<dbReference type="VEuPathDB" id="ToxoDB:BESB_008360"/>
<name>A0A2A9MMD6_BESBE</name>
<keyword evidence="3" id="KW-0732">Signal</keyword>
<dbReference type="GeneID" id="40305898"/>
<evidence type="ECO:0008006" key="6">
    <source>
        <dbReference type="Google" id="ProtNLM"/>
    </source>
</evidence>
<dbReference type="RefSeq" id="XP_029222503.1">
    <property type="nucleotide sequence ID" value="XM_029359590.1"/>
</dbReference>
<evidence type="ECO:0000313" key="4">
    <source>
        <dbReference type="EMBL" id="PFH38494.1"/>
    </source>
</evidence>
<keyword evidence="2" id="KW-0472">Membrane</keyword>
<feature type="signal peptide" evidence="3">
    <location>
        <begin position="1"/>
        <end position="21"/>
    </location>
</feature>
<dbReference type="Proteomes" id="UP000224006">
    <property type="component" value="Chromosome I"/>
</dbReference>
<organism evidence="4 5">
    <name type="scientific">Besnoitia besnoiti</name>
    <name type="common">Apicomplexan protozoan</name>
    <dbReference type="NCBI Taxonomy" id="94643"/>
    <lineage>
        <taxon>Eukaryota</taxon>
        <taxon>Sar</taxon>
        <taxon>Alveolata</taxon>
        <taxon>Apicomplexa</taxon>
        <taxon>Conoidasida</taxon>
        <taxon>Coccidia</taxon>
        <taxon>Eucoccidiorida</taxon>
        <taxon>Eimeriorina</taxon>
        <taxon>Sarcocystidae</taxon>
        <taxon>Besnoitia</taxon>
    </lineage>
</organism>
<gene>
    <name evidence="4" type="ORF">BESB_008360</name>
</gene>
<feature type="chain" id="PRO_5013332782" description="Transmembrane protein" evidence="3">
    <location>
        <begin position="22"/>
        <end position="226"/>
    </location>
</feature>
<proteinExistence type="predicted"/>
<reference evidence="4 5" key="1">
    <citation type="submission" date="2017-09" db="EMBL/GenBank/DDBJ databases">
        <title>Genome sequencing of Besnoitia besnoiti strain Bb-Ger1.</title>
        <authorList>
            <person name="Schares G."/>
            <person name="Venepally P."/>
            <person name="Lorenzi H.A."/>
        </authorList>
    </citation>
    <scope>NUCLEOTIDE SEQUENCE [LARGE SCALE GENOMIC DNA]</scope>
    <source>
        <strain evidence="4 5">Bb-Ger1</strain>
    </source>
</reference>
<comment type="caution">
    <text evidence="4">The sequence shown here is derived from an EMBL/GenBank/DDBJ whole genome shotgun (WGS) entry which is preliminary data.</text>
</comment>
<keyword evidence="2" id="KW-1133">Transmembrane helix</keyword>
<protein>
    <recommendedName>
        <fullName evidence="6">Transmembrane protein</fullName>
    </recommendedName>
</protein>